<name>A0A0P0P0X4_9CAUL</name>
<dbReference type="Pfam" id="PF12412">
    <property type="entry name" value="DUF3667"/>
    <property type="match status" value="1"/>
</dbReference>
<reference evidence="2 3" key="1">
    <citation type="submission" date="2015-10" db="EMBL/GenBank/DDBJ databases">
        <title>Conservation of the essential genome among Caulobacter and Brevundimonas species.</title>
        <authorList>
            <person name="Scott D."/>
            <person name="Ely B."/>
        </authorList>
    </citation>
    <scope>NUCLEOTIDE SEQUENCE [LARGE SCALE GENOMIC DNA]</scope>
    <source>
        <strain evidence="2 3">CB4</strain>
    </source>
</reference>
<keyword evidence="1" id="KW-1133">Transmembrane helix</keyword>
<feature type="transmembrane region" description="Helical" evidence="1">
    <location>
        <begin position="365"/>
        <end position="387"/>
    </location>
</feature>
<protein>
    <submittedName>
        <fullName evidence="2">3'-5' exonuclease</fullName>
    </submittedName>
</protein>
<organism evidence="2 3">
    <name type="scientific">Caulobacter henricii</name>
    <dbReference type="NCBI Taxonomy" id="69395"/>
    <lineage>
        <taxon>Bacteria</taxon>
        <taxon>Pseudomonadati</taxon>
        <taxon>Pseudomonadota</taxon>
        <taxon>Alphaproteobacteria</taxon>
        <taxon>Caulobacterales</taxon>
        <taxon>Caulobacteraceae</taxon>
        <taxon>Caulobacter</taxon>
    </lineage>
</organism>
<evidence type="ECO:0000313" key="2">
    <source>
        <dbReference type="EMBL" id="ALL13737.1"/>
    </source>
</evidence>
<keyword evidence="2" id="KW-0540">Nuclease</keyword>
<gene>
    <name evidence="2" type="ORF">AQ619_10495</name>
</gene>
<dbReference type="STRING" id="69395.AQ619_10495"/>
<evidence type="ECO:0000256" key="1">
    <source>
        <dbReference type="SAM" id="Phobius"/>
    </source>
</evidence>
<dbReference type="RefSeq" id="WP_062147050.1">
    <property type="nucleotide sequence ID" value="NZ_CP013002.1"/>
</dbReference>
<accession>A0A0P0P0X4</accession>
<feature type="transmembrane region" description="Helical" evidence="1">
    <location>
        <begin position="339"/>
        <end position="359"/>
    </location>
</feature>
<keyword evidence="2" id="KW-0269">Exonuclease</keyword>
<dbReference type="Proteomes" id="UP000056905">
    <property type="component" value="Chromosome"/>
</dbReference>
<keyword evidence="2" id="KW-0378">Hydrolase</keyword>
<dbReference type="EMBL" id="CP013002">
    <property type="protein sequence ID" value="ALL13737.1"/>
    <property type="molecule type" value="Genomic_DNA"/>
</dbReference>
<feature type="transmembrane region" description="Helical" evidence="1">
    <location>
        <begin position="399"/>
        <end position="421"/>
    </location>
</feature>
<dbReference type="KEGG" id="chq:AQ619_10495"/>
<dbReference type="AlphaFoldDB" id="A0A0P0P0X4"/>
<keyword evidence="1" id="KW-0472">Membrane</keyword>
<sequence length="424" mass="47202">MTGELEAAAADGLTGVFRPKRKKPFDRQGQPCTNCGTTLEGWYCHACGQNADNHRRTILHLIWEAIEGMFHLDGRLARTLPLMFFKPGVLAKDYMEGRIARHVPPFRTFLVALLLFIFAAEHAIHSLKHHEEEQNRERAAVLATPQGRLIEANKLRAEAQKGRDEALAELASTRASDLKDPDGDRAGINKAYEENVRKVQAVYAASMAKALALQSNPKAGEELLARDETMRRKAAETVRTMPMTGSSEEIKAHAVKLGEIGGASVNVTTSEPKVEVRSYFGAETWFKEGLAKALENPEYYMVVMFGWAHRLAVLLLPIIGLSLALVYLNKRQYFIYDHLLVATNLLSFSFLTNAIGMVLPSPLTVPWFVILAFWTPINLFQTLRGGYGSTMVGAAFKTLVVWFMSVFAFALLLSLLLLFSLSQM</sequence>
<keyword evidence="1" id="KW-0812">Transmembrane</keyword>
<dbReference type="OrthoDB" id="9111327at2"/>
<keyword evidence="3" id="KW-1185">Reference proteome</keyword>
<dbReference type="GO" id="GO:0004527">
    <property type="term" value="F:exonuclease activity"/>
    <property type="evidence" value="ECO:0007669"/>
    <property type="project" value="UniProtKB-KW"/>
</dbReference>
<dbReference type="InterPro" id="IPR022134">
    <property type="entry name" value="DUF3667"/>
</dbReference>
<evidence type="ECO:0000313" key="3">
    <source>
        <dbReference type="Proteomes" id="UP000056905"/>
    </source>
</evidence>
<feature type="transmembrane region" description="Helical" evidence="1">
    <location>
        <begin position="299"/>
        <end position="327"/>
    </location>
</feature>
<proteinExistence type="predicted"/>